<proteinExistence type="inferred from homology"/>
<dbReference type="Pfam" id="PF13458">
    <property type="entry name" value="Peripla_BP_6"/>
    <property type="match status" value="1"/>
</dbReference>
<keyword evidence="3" id="KW-0813">Transport</keyword>
<accession>A0A3P5X8X8</accession>
<dbReference type="Proteomes" id="UP000277498">
    <property type="component" value="Unassembled WGS sequence"/>
</dbReference>
<keyword evidence="7" id="KW-1185">Reference proteome</keyword>
<gene>
    <name evidence="6" type="ORF">XINFAN_01315</name>
</gene>
<dbReference type="Gene3D" id="3.40.50.2300">
    <property type="match status" value="2"/>
</dbReference>
<feature type="signal peptide" evidence="4">
    <location>
        <begin position="1"/>
        <end position="38"/>
    </location>
</feature>
<dbReference type="InterPro" id="IPR028081">
    <property type="entry name" value="Leu-bd"/>
</dbReference>
<dbReference type="AlphaFoldDB" id="A0A3P5X8X8"/>
<evidence type="ECO:0000256" key="4">
    <source>
        <dbReference type="SAM" id="SignalP"/>
    </source>
</evidence>
<reference evidence="6 7" key="1">
    <citation type="submission" date="2018-11" db="EMBL/GenBank/DDBJ databases">
        <authorList>
            <person name="Criscuolo A."/>
        </authorList>
    </citation>
    <scope>NUCLEOTIDE SEQUENCE [LARGE SCALE GENOMIC DNA]</scope>
    <source>
        <strain evidence="6">ACIP111625</strain>
    </source>
</reference>
<dbReference type="PANTHER" id="PTHR30483:SF6">
    <property type="entry name" value="PERIPLASMIC BINDING PROTEIN OF ABC TRANSPORTER FOR NATURAL AMINO ACIDS"/>
    <property type="match status" value="1"/>
</dbReference>
<dbReference type="SUPFAM" id="SSF53822">
    <property type="entry name" value="Periplasmic binding protein-like I"/>
    <property type="match status" value="1"/>
</dbReference>
<dbReference type="EMBL" id="UXAW01000051">
    <property type="protein sequence ID" value="VDC24857.1"/>
    <property type="molecule type" value="Genomic_DNA"/>
</dbReference>
<evidence type="ECO:0000259" key="5">
    <source>
        <dbReference type="Pfam" id="PF13458"/>
    </source>
</evidence>
<feature type="domain" description="Leucine-binding protein" evidence="5">
    <location>
        <begin position="45"/>
        <end position="384"/>
    </location>
</feature>
<dbReference type="PANTHER" id="PTHR30483">
    <property type="entry name" value="LEUCINE-SPECIFIC-BINDING PROTEIN"/>
    <property type="match status" value="1"/>
</dbReference>
<comment type="similarity">
    <text evidence="1">Belongs to the leucine-binding protein family.</text>
</comment>
<protein>
    <recommendedName>
        <fullName evidence="5">Leucine-binding protein domain-containing protein</fullName>
    </recommendedName>
</protein>
<evidence type="ECO:0000313" key="7">
    <source>
        <dbReference type="Proteomes" id="UP000277498"/>
    </source>
</evidence>
<dbReference type="RefSeq" id="WP_233352152.1">
    <property type="nucleotide sequence ID" value="NZ_UXAW01000051.1"/>
</dbReference>
<evidence type="ECO:0000256" key="2">
    <source>
        <dbReference type="ARBA" id="ARBA00022729"/>
    </source>
</evidence>
<sequence length="440" mass="48892">MKNLPFRTAAGGLRMTRRTAVKLSLGAAATHLAAPALAQVGSDKILIGVPASLSTPYGVADDTDHVNGTMLAVEEINAAGGVLGRELEIFVADVDKLSPESARQTIAACIDRKVHAISNSFIFAPIPAMDESAKYRCPYVQGNTQRAATEAYRENPEKYAHVFQTDPSEVNYGWTYPLWLKKMEETGVWKPKNRKIHIVAEQVAYCQTILKAAREAIPNYDFELAEVTDIQFPVNDWSPVIRRLKEVDAAAIMIDHWVASEYSAFCKQFAANPVPDSLVYLQYGPSQPEFLELAGRAAEGFCWSTVLGIYGDEKGQAYRQKYLARYPEYAGNMGLVYTGNGYDIVQYLKLAWEATGNPEDFAANCAWIRANPYRGVCGMMNMNNNLQEGLHYPNNGFDNQTDVLEEGMAQLFVQVQDGEHKIIWPNEVAESSLRPAPWWG</sequence>
<evidence type="ECO:0000313" key="6">
    <source>
        <dbReference type="EMBL" id="VDC24857.1"/>
    </source>
</evidence>
<name>A0A3P5X8X8_9RHOB</name>
<evidence type="ECO:0000256" key="1">
    <source>
        <dbReference type="ARBA" id="ARBA00010062"/>
    </source>
</evidence>
<organism evidence="6 7">
    <name type="scientific">Pseudogemmobacter humi</name>
    <dbReference type="NCBI Taxonomy" id="2483812"/>
    <lineage>
        <taxon>Bacteria</taxon>
        <taxon>Pseudomonadati</taxon>
        <taxon>Pseudomonadota</taxon>
        <taxon>Alphaproteobacteria</taxon>
        <taxon>Rhodobacterales</taxon>
        <taxon>Paracoccaceae</taxon>
        <taxon>Pseudogemmobacter</taxon>
    </lineage>
</organism>
<dbReference type="InterPro" id="IPR006311">
    <property type="entry name" value="TAT_signal"/>
</dbReference>
<dbReference type="PROSITE" id="PS51318">
    <property type="entry name" value="TAT"/>
    <property type="match status" value="1"/>
</dbReference>
<evidence type="ECO:0000256" key="3">
    <source>
        <dbReference type="ARBA" id="ARBA00022970"/>
    </source>
</evidence>
<dbReference type="InterPro" id="IPR028082">
    <property type="entry name" value="Peripla_BP_I"/>
</dbReference>
<keyword evidence="3" id="KW-0029">Amino-acid transport</keyword>
<feature type="chain" id="PRO_5018187860" description="Leucine-binding protein domain-containing protein" evidence="4">
    <location>
        <begin position="39"/>
        <end position="440"/>
    </location>
</feature>
<dbReference type="GO" id="GO:0006865">
    <property type="term" value="P:amino acid transport"/>
    <property type="evidence" value="ECO:0007669"/>
    <property type="project" value="UniProtKB-KW"/>
</dbReference>
<keyword evidence="2 4" id="KW-0732">Signal</keyword>
<dbReference type="InterPro" id="IPR051010">
    <property type="entry name" value="BCAA_transport"/>
</dbReference>